<dbReference type="STRING" id="1547445.LO80_04670"/>
<dbReference type="SUPFAM" id="SSF64288">
    <property type="entry name" value="Chorismate lyase-like"/>
    <property type="match status" value="1"/>
</dbReference>
<sequence>MTIINKDSLTKIEKYWLNDAKNLVTSLSKHYGEIALEKISQEFAKLNSLEKKLLNIDTALVRQITLSNSDKTFVFARTIVPNDTYDFFTQELDDLGTKPIGDNLLFDKSKFQRGEFIISQLSSEDFYNETGKIIDKDIFSRSSVFEYKHDNQLKFLITEYFLILPEQCDA</sequence>
<dbReference type="PANTHER" id="PTHR38683">
    <property type="entry name" value="CHORISMATE PYRUVATE-LYASE"/>
    <property type="match status" value="1"/>
</dbReference>
<protein>
    <submittedName>
        <fullName evidence="4">Chorismate--pyruvate lyase</fullName>
    </submittedName>
</protein>
<dbReference type="GO" id="GO:0008813">
    <property type="term" value="F:chorismate lyase activity"/>
    <property type="evidence" value="ECO:0007669"/>
    <property type="project" value="InterPro"/>
</dbReference>
<keyword evidence="5" id="KW-1185">Reference proteome</keyword>
<evidence type="ECO:0000256" key="1">
    <source>
        <dbReference type="ARBA" id="ARBA00022490"/>
    </source>
</evidence>
<dbReference type="KEGG" id="frf:LO80_04670"/>
<reference evidence="4 5" key="1">
    <citation type="submission" date="2014-10" db="EMBL/GenBank/DDBJ databases">
        <title>Whole genome sequence of Francisella endociliophora strain FSC1006, isolated from a laboratory culture of the marine ciliate Euplotes raikovi.</title>
        <authorList>
            <person name="Granberg M."/>
            <person name="Backman S."/>
            <person name="Lundmark E."/>
            <person name="Nilsson E."/>
            <person name="Karlsson E."/>
            <person name="Thelaus J."/>
            <person name="Ohrman C."/>
            <person name="Larkeryd A."/>
            <person name="Stenberg P."/>
        </authorList>
    </citation>
    <scope>NUCLEOTIDE SEQUENCE [LARGE SCALE GENOMIC DNA]</scope>
    <source>
        <strain evidence="4 5">FSC1006</strain>
    </source>
</reference>
<dbReference type="InterPro" id="IPR028978">
    <property type="entry name" value="Chorismate_lyase_/UTRA_dom_sf"/>
</dbReference>
<dbReference type="eggNOG" id="COG3161">
    <property type="taxonomic scope" value="Bacteria"/>
</dbReference>
<dbReference type="GO" id="GO:0006744">
    <property type="term" value="P:ubiquinone biosynthetic process"/>
    <property type="evidence" value="ECO:0007669"/>
    <property type="project" value="UniProtKB-KW"/>
</dbReference>
<proteinExistence type="predicted"/>
<evidence type="ECO:0000256" key="2">
    <source>
        <dbReference type="ARBA" id="ARBA00022688"/>
    </source>
</evidence>
<evidence type="ECO:0000313" key="4">
    <source>
        <dbReference type="EMBL" id="AIT09330.1"/>
    </source>
</evidence>
<dbReference type="GO" id="GO:0005829">
    <property type="term" value="C:cytosol"/>
    <property type="evidence" value="ECO:0007669"/>
    <property type="project" value="TreeGrafter"/>
</dbReference>
<dbReference type="RefSeq" id="WP_040009005.1">
    <property type="nucleotide sequence ID" value="NZ_CP009574.1"/>
</dbReference>
<keyword evidence="3 4" id="KW-0456">Lyase</keyword>
<dbReference type="InterPro" id="IPR007440">
    <property type="entry name" value="Chorismate--pyruvate_lyase"/>
</dbReference>
<dbReference type="Proteomes" id="UP000029672">
    <property type="component" value="Chromosome"/>
</dbReference>
<dbReference type="EMBL" id="CP009574">
    <property type="protein sequence ID" value="AIT09330.1"/>
    <property type="molecule type" value="Genomic_DNA"/>
</dbReference>
<dbReference type="Gene3D" id="3.40.1410.10">
    <property type="entry name" value="Chorismate lyase-like"/>
    <property type="match status" value="1"/>
</dbReference>
<gene>
    <name evidence="4" type="ORF">LO80_04670</name>
</gene>
<evidence type="ECO:0000313" key="5">
    <source>
        <dbReference type="Proteomes" id="UP000029672"/>
    </source>
</evidence>
<dbReference type="OrthoDB" id="5604342at2"/>
<name>A0A097EP39_9GAMM</name>
<evidence type="ECO:0000256" key="3">
    <source>
        <dbReference type="ARBA" id="ARBA00023239"/>
    </source>
</evidence>
<organism evidence="4 5">
    <name type="scientific">Candidatus Francisella endociliophora</name>
    <dbReference type="NCBI Taxonomy" id="653937"/>
    <lineage>
        <taxon>Bacteria</taxon>
        <taxon>Pseudomonadati</taxon>
        <taxon>Pseudomonadota</taxon>
        <taxon>Gammaproteobacteria</taxon>
        <taxon>Thiotrichales</taxon>
        <taxon>Francisellaceae</taxon>
        <taxon>Francisella</taxon>
    </lineage>
</organism>
<dbReference type="PANTHER" id="PTHR38683:SF1">
    <property type="entry name" value="CHORISMATE PYRUVATE-LYASE"/>
    <property type="match status" value="1"/>
</dbReference>
<accession>A0A097EP39</accession>
<keyword evidence="1" id="KW-0963">Cytoplasm</keyword>
<dbReference type="Pfam" id="PF04345">
    <property type="entry name" value="Chor_lyase"/>
    <property type="match status" value="1"/>
</dbReference>
<dbReference type="AlphaFoldDB" id="A0A097EP39"/>
<dbReference type="HOGENOM" id="CLU_1584066_0_0_6"/>
<keyword evidence="2" id="KW-0831">Ubiquinone biosynthesis</keyword>